<dbReference type="RefSeq" id="WP_074654549.1">
    <property type="nucleotide sequence ID" value="NZ_FNSD01000001.1"/>
</dbReference>
<keyword evidence="1" id="KW-1133">Transmembrane helix</keyword>
<organism evidence="2 3">
    <name type="scientific">Terriglobus roseus</name>
    <dbReference type="NCBI Taxonomy" id="392734"/>
    <lineage>
        <taxon>Bacteria</taxon>
        <taxon>Pseudomonadati</taxon>
        <taxon>Acidobacteriota</taxon>
        <taxon>Terriglobia</taxon>
        <taxon>Terriglobales</taxon>
        <taxon>Acidobacteriaceae</taxon>
        <taxon>Terriglobus</taxon>
    </lineage>
</organism>
<dbReference type="EMBL" id="FNSD01000001">
    <property type="protein sequence ID" value="SEC13502.1"/>
    <property type="molecule type" value="Genomic_DNA"/>
</dbReference>
<accession>A0A1H4Q254</accession>
<proteinExistence type="predicted"/>
<dbReference type="Proteomes" id="UP000182409">
    <property type="component" value="Unassembled WGS sequence"/>
</dbReference>
<name>A0A1H4Q254_9BACT</name>
<gene>
    <name evidence="2" type="ORF">SAMN05443244_2739</name>
</gene>
<feature type="transmembrane region" description="Helical" evidence="1">
    <location>
        <begin position="75"/>
        <end position="98"/>
    </location>
</feature>
<keyword evidence="1" id="KW-0812">Transmembrane</keyword>
<dbReference type="AlphaFoldDB" id="A0A1H4Q254"/>
<evidence type="ECO:0000313" key="2">
    <source>
        <dbReference type="EMBL" id="SEC13502.1"/>
    </source>
</evidence>
<evidence type="ECO:0000313" key="3">
    <source>
        <dbReference type="Proteomes" id="UP000182409"/>
    </source>
</evidence>
<evidence type="ECO:0000256" key="1">
    <source>
        <dbReference type="SAM" id="Phobius"/>
    </source>
</evidence>
<dbReference type="OrthoDB" id="122634at2"/>
<sequence length="105" mass="11357">MRTALAVLGQTLLLFVAALGGFMLGAAVPALRISRVTAHTELYTRTYDFDWLIAVVLVYAALLGYGALRKRMKTCAISATIALAITILVVVVFTQIGVKETYTSF</sequence>
<feature type="transmembrane region" description="Helical" evidence="1">
    <location>
        <begin position="51"/>
        <end position="68"/>
    </location>
</feature>
<reference evidence="2 3" key="1">
    <citation type="submission" date="2016-10" db="EMBL/GenBank/DDBJ databases">
        <authorList>
            <person name="de Groot N.N."/>
        </authorList>
    </citation>
    <scope>NUCLEOTIDE SEQUENCE [LARGE SCALE GENOMIC DNA]</scope>
    <source>
        <strain evidence="2 3">AB35.6</strain>
    </source>
</reference>
<protein>
    <submittedName>
        <fullName evidence="2">Uncharacterized protein</fullName>
    </submittedName>
</protein>
<keyword evidence="1" id="KW-0472">Membrane</keyword>